<protein>
    <submittedName>
        <fullName evidence="1">Uncharacterized protein</fullName>
    </submittedName>
</protein>
<proteinExistence type="predicted"/>
<evidence type="ECO:0000313" key="2">
    <source>
        <dbReference type="Proteomes" id="UP000198953"/>
    </source>
</evidence>
<dbReference type="STRING" id="46177.SAMN05660976_05107"/>
<gene>
    <name evidence="1" type="ORF">SAMN05660976_05107</name>
</gene>
<sequence length="90" mass="9751">MVMRSYGSKADLFAATPKAGFTTLGLTQAPRERIGQQFARASLDPRKRGDNDALAALHRAAMTHDDAALAVQRLIDTHAARAQIGLPRRP</sequence>
<keyword evidence="2" id="KW-1185">Reference proteome</keyword>
<evidence type="ECO:0000313" key="1">
    <source>
        <dbReference type="EMBL" id="SEM42724.1"/>
    </source>
</evidence>
<dbReference type="EMBL" id="FOBF01000013">
    <property type="protein sequence ID" value="SEM42724.1"/>
    <property type="molecule type" value="Genomic_DNA"/>
</dbReference>
<dbReference type="Gene3D" id="1.10.357.10">
    <property type="entry name" value="Tetracycline Repressor, domain 2"/>
    <property type="match status" value="1"/>
</dbReference>
<accession>A0A1H7YA49</accession>
<dbReference type="Proteomes" id="UP000198953">
    <property type="component" value="Unassembled WGS sequence"/>
</dbReference>
<name>A0A1H7YA49_9ACTN</name>
<reference evidence="1 2" key="1">
    <citation type="submission" date="2016-10" db="EMBL/GenBank/DDBJ databases">
        <authorList>
            <person name="de Groot N.N."/>
        </authorList>
    </citation>
    <scope>NUCLEOTIDE SEQUENCE [LARGE SCALE GENOMIC DNA]</scope>
    <source>
        <strain evidence="1 2">DSM 43357</strain>
    </source>
</reference>
<organism evidence="1 2">
    <name type="scientific">Nonomuraea pusilla</name>
    <dbReference type="NCBI Taxonomy" id="46177"/>
    <lineage>
        <taxon>Bacteria</taxon>
        <taxon>Bacillati</taxon>
        <taxon>Actinomycetota</taxon>
        <taxon>Actinomycetes</taxon>
        <taxon>Streptosporangiales</taxon>
        <taxon>Streptosporangiaceae</taxon>
        <taxon>Nonomuraea</taxon>
    </lineage>
</organism>
<dbReference type="AlphaFoldDB" id="A0A1H7YA49"/>